<reference evidence="2 3" key="1">
    <citation type="submission" date="2014-04" db="EMBL/GenBank/DDBJ databases">
        <authorList>
            <consortium name="DOE Joint Genome Institute"/>
            <person name="Kuo A."/>
            <person name="Tarkka M."/>
            <person name="Buscot F."/>
            <person name="Kohler A."/>
            <person name="Nagy L.G."/>
            <person name="Floudas D."/>
            <person name="Copeland A."/>
            <person name="Barry K.W."/>
            <person name="Cichocki N."/>
            <person name="Veneault-Fourrey C."/>
            <person name="LaButti K."/>
            <person name="Lindquist E.A."/>
            <person name="Lipzen A."/>
            <person name="Lundell T."/>
            <person name="Morin E."/>
            <person name="Murat C."/>
            <person name="Sun H."/>
            <person name="Tunlid A."/>
            <person name="Henrissat B."/>
            <person name="Grigoriev I.V."/>
            <person name="Hibbett D.S."/>
            <person name="Martin F."/>
            <person name="Nordberg H.P."/>
            <person name="Cantor M.N."/>
            <person name="Hua S.X."/>
        </authorList>
    </citation>
    <scope>NUCLEOTIDE SEQUENCE [LARGE SCALE GENOMIC DNA]</scope>
    <source>
        <strain evidence="2 3">F 1598</strain>
    </source>
</reference>
<name>A0A0C3F8I0_PILCF</name>
<dbReference type="PANTHER" id="PTHR40781">
    <property type="match status" value="1"/>
</dbReference>
<dbReference type="EMBL" id="KN833038">
    <property type="protein sequence ID" value="KIM76144.1"/>
    <property type="molecule type" value="Genomic_DNA"/>
</dbReference>
<dbReference type="STRING" id="765440.A0A0C3F8I0"/>
<evidence type="ECO:0000313" key="3">
    <source>
        <dbReference type="Proteomes" id="UP000054166"/>
    </source>
</evidence>
<dbReference type="HOGENOM" id="CLU_1806943_0_0_1"/>
<proteinExistence type="predicted"/>
<sequence>MPKFVYRVFDDQSVSRFNGVDGFVAGNPDGAFNRHRYGAKSVIQRHMRWGNRRPTPFISVTASRAKAVHYARQRQELGHGGVSIAKIDTAALRASGVVIYHMATLVKRTRAHIDPVAWNYSEYLCLRYIPHEAIVEVWEHDEE</sequence>
<dbReference type="InParanoid" id="A0A0C3F8I0"/>
<protein>
    <recommendedName>
        <fullName evidence="1">DUF7587 domain-containing protein</fullName>
    </recommendedName>
</protein>
<accession>A0A0C3F8I0</accession>
<organism evidence="2 3">
    <name type="scientific">Piloderma croceum (strain F 1598)</name>
    <dbReference type="NCBI Taxonomy" id="765440"/>
    <lineage>
        <taxon>Eukaryota</taxon>
        <taxon>Fungi</taxon>
        <taxon>Dikarya</taxon>
        <taxon>Basidiomycota</taxon>
        <taxon>Agaricomycotina</taxon>
        <taxon>Agaricomycetes</taxon>
        <taxon>Agaricomycetidae</taxon>
        <taxon>Atheliales</taxon>
        <taxon>Atheliaceae</taxon>
        <taxon>Piloderma</taxon>
    </lineage>
</organism>
<dbReference type="InterPro" id="IPR056009">
    <property type="entry name" value="DUF7587"/>
</dbReference>
<evidence type="ECO:0000313" key="2">
    <source>
        <dbReference type="EMBL" id="KIM76144.1"/>
    </source>
</evidence>
<dbReference type="OrthoDB" id="2639948at2759"/>
<dbReference type="AlphaFoldDB" id="A0A0C3F8I0"/>
<keyword evidence="3" id="KW-1185">Reference proteome</keyword>
<dbReference type="Gene3D" id="3.90.210.10">
    <property type="entry name" value="Heat-Labile Enterotoxin, subunit A"/>
    <property type="match status" value="1"/>
</dbReference>
<feature type="domain" description="DUF7587" evidence="1">
    <location>
        <begin position="1"/>
        <end position="141"/>
    </location>
</feature>
<dbReference type="Proteomes" id="UP000054166">
    <property type="component" value="Unassembled WGS sequence"/>
</dbReference>
<gene>
    <name evidence="2" type="ORF">PILCRDRAFT_826655</name>
</gene>
<dbReference type="Pfam" id="PF24494">
    <property type="entry name" value="DUF7587"/>
    <property type="match status" value="1"/>
</dbReference>
<evidence type="ECO:0000259" key="1">
    <source>
        <dbReference type="Pfam" id="PF24494"/>
    </source>
</evidence>
<dbReference type="PANTHER" id="PTHR40781:SF1">
    <property type="match status" value="1"/>
</dbReference>
<reference evidence="3" key="2">
    <citation type="submission" date="2015-01" db="EMBL/GenBank/DDBJ databases">
        <title>Evolutionary Origins and Diversification of the Mycorrhizal Mutualists.</title>
        <authorList>
            <consortium name="DOE Joint Genome Institute"/>
            <consortium name="Mycorrhizal Genomics Consortium"/>
            <person name="Kohler A."/>
            <person name="Kuo A."/>
            <person name="Nagy L.G."/>
            <person name="Floudas D."/>
            <person name="Copeland A."/>
            <person name="Barry K.W."/>
            <person name="Cichocki N."/>
            <person name="Veneault-Fourrey C."/>
            <person name="LaButti K."/>
            <person name="Lindquist E.A."/>
            <person name="Lipzen A."/>
            <person name="Lundell T."/>
            <person name="Morin E."/>
            <person name="Murat C."/>
            <person name="Riley R."/>
            <person name="Ohm R."/>
            <person name="Sun H."/>
            <person name="Tunlid A."/>
            <person name="Henrissat B."/>
            <person name="Grigoriev I.V."/>
            <person name="Hibbett D.S."/>
            <person name="Martin F."/>
        </authorList>
    </citation>
    <scope>NUCLEOTIDE SEQUENCE [LARGE SCALE GENOMIC DNA]</scope>
    <source>
        <strain evidence="3">F 1598</strain>
    </source>
</reference>